<name>C5MG04_CANTT</name>
<dbReference type="Proteomes" id="UP000002037">
    <property type="component" value="Unassembled WGS sequence"/>
</dbReference>
<dbReference type="VEuPathDB" id="FungiDB:CTRG_04997"/>
<accession>C5MG04</accession>
<evidence type="ECO:0000313" key="17">
    <source>
        <dbReference type="EMBL" id="EER31267.1"/>
    </source>
</evidence>
<feature type="transmembrane region" description="Helical" evidence="15">
    <location>
        <begin position="598"/>
        <end position="618"/>
    </location>
</feature>
<evidence type="ECO:0000256" key="6">
    <source>
        <dbReference type="ARBA" id="ARBA00022692"/>
    </source>
</evidence>
<dbReference type="InterPro" id="IPR011016">
    <property type="entry name" value="Znf_RING-CH"/>
</dbReference>
<dbReference type="EC" id="2.3.2.27" evidence="4"/>
<feature type="transmembrane region" description="Helical" evidence="15">
    <location>
        <begin position="884"/>
        <end position="905"/>
    </location>
</feature>
<protein>
    <recommendedName>
        <fullName evidence="4">RING-type E3 ubiquitin transferase</fullName>
        <ecNumber evidence="4">2.3.2.27</ecNumber>
    </recommendedName>
</protein>
<keyword evidence="9" id="KW-0833">Ubl conjugation pathway</keyword>
<evidence type="ECO:0000256" key="3">
    <source>
        <dbReference type="ARBA" id="ARBA00004906"/>
    </source>
</evidence>
<dbReference type="InterPro" id="IPR013083">
    <property type="entry name" value="Znf_RING/FYVE/PHD"/>
</dbReference>
<feature type="transmembrane region" description="Helical" evidence="15">
    <location>
        <begin position="501"/>
        <end position="519"/>
    </location>
</feature>
<keyword evidence="6 15" id="KW-0812">Transmembrane</keyword>
<dbReference type="PROSITE" id="PS51292">
    <property type="entry name" value="ZF_RING_CH"/>
    <property type="match status" value="1"/>
</dbReference>
<dbReference type="OrthoDB" id="1108038at2759"/>
<dbReference type="GO" id="GO:0061630">
    <property type="term" value="F:ubiquitin protein ligase activity"/>
    <property type="evidence" value="ECO:0007669"/>
    <property type="project" value="UniProtKB-EC"/>
</dbReference>
<evidence type="ECO:0000256" key="15">
    <source>
        <dbReference type="SAM" id="Phobius"/>
    </source>
</evidence>
<feature type="compositionally biased region" description="Acidic residues" evidence="14">
    <location>
        <begin position="346"/>
        <end position="362"/>
    </location>
</feature>
<feature type="region of interest" description="Disordered" evidence="14">
    <location>
        <begin position="803"/>
        <end position="822"/>
    </location>
</feature>
<dbReference type="EMBL" id="GG692401">
    <property type="protein sequence ID" value="EER31267.1"/>
    <property type="molecule type" value="Genomic_DNA"/>
</dbReference>
<feature type="transmembrane region" description="Helical" evidence="15">
    <location>
        <begin position="691"/>
        <end position="707"/>
    </location>
</feature>
<evidence type="ECO:0000256" key="4">
    <source>
        <dbReference type="ARBA" id="ARBA00012483"/>
    </source>
</evidence>
<evidence type="ECO:0000256" key="1">
    <source>
        <dbReference type="ARBA" id="ARBA00000900"/>
    </source>
</evidence>
<evidence type="ECO:0000256" key="11">
    <source>
        <dbReference type="ARBA" id="ARBA00022989"/>
    </source>
</evidence>
<dbReference type="eggNOG" id="KOG1609">
    <property type="taxonomic scope" value="Eukaryota"/>
</dbReference>
<dbReference type="Pfam" id="PF12906">
    <property type="entry name" value="RINGv"/>
    <property type="match status" value="1"/>
</dbReference>
<feature type="transmembrane region" description="Helical" evidence="15">
    <location>
        <begin position="844"/>
        <end position="864"/>
    </location>
</feature>
<evidence type="ECO:0000256" key="8">
    <source>
        <dbReference type="ARBA" id="ARBA00022771"/>
    </source>
</evidence>
<feature type="transmembrane region" description="Helical" evidence="15">
    <location>
        <begin position="408"/>
        <end position="428"/>
    </location>
</feature>
<evidence type="ECO:0000259" key="16">
    <source>
        <dbReference type="PROSITE" id="PS51292"/>
    </source>
</evidence>
<dbReference type="AlphaFoldDB" id="C5MG04"/>
<evidence type="ECO:0000256" key="7">
    <source>
        <dbReference type="ARBA" id="ARBA00022723"/>
    </source>
</evidence>
<dbReference type="GO" id="GO:0008270">
    <property type="term" value="F:zinc ion binding"/>
    <property type="evidence" value="ECO:0007669"/>
    <property type="project" value="UniProtKB-KW"/>
</dbReference>
<feature type="transmembrane region" description="Helical" evidence="15">
    <location>
        <begin position="434"/>
        <end position="454"/>
    </location>
</feature>
<keyword evidence="5" id="KW-0808">Transferase</keyword>
<feature type="region of interest" description="Disordered" evidence="14">
    <location>
        <begin position="329"/>
        <end position="362"/>
    </location>
</feature>
<dbReference type="SUPFAM" id="SSF57850">
    <property type="entry name" value="RING/U-box"/>
    <property type="match status" value="1"/>
</dbReference>
<keyword evidence="7" id="KW-0479">Metal-binding</keyword>
<dbReference type="KEGG" id="ctp:CTRG_04997"/>
<keyword evidence="11 15" id="KW-1133">Transmembrane helix</keyword>
<keyword evidence="10" id="KW-0862">Zinc</keyword>
<reference evidence="17 18" key="1">
    <citation type="journal article" date="2009" name="Nature">
        <title>Evolution of pathogenicity and sexual reproduction in eight Candida genomes.</title>
        <authorList>
            <person name="Butler G."/>
            <person name="Rasmussen M.D."/>
            <person name="Lin M.F."/>
            <person name="Santos M.A."/>
            <person name="Sakthikumar S."/>
            <person name="Munro C.A."/>
            <person name="Rheinbay E."/>
            <person name="Grabherr M."/>
            <person name="Forche A."/>
            <person name="Reedy J.L."/>
            <person name="Agrafioti I."/>
            <person name="Arnaud M.B."/>
            <person name="Bates S."/>
            <person name="Brown A.J."/>
            <person name="Brunke S."/>
            <person name="Costanzo M.C."/>
            <person name="Fitzpatrick D.A."/>
            <person name="de Groot P.W."/>
            <person name="Harris D."/>
            <person name="Hoyer L.L."/>
            <person name="Hube B."/>
            <person name="Klis F.M."/>
            <person name="Kodira C."/>
            <person name="Lennard N."/>
            <person name="Logue M.E."/>
            <person name="Martin R."/>
            <person name="Neiman A.M."/>
            <person name="Nikolaou E."/>
            <person name="Quail M.A."/>
            <person name="Quinn J."/>
            <person name="Santos M.C."/>
            <person name="Schmitzberger F.F."/>
            <person name="Sherlock G."/>
            <person name="Shah P."/>
            <person name="Silverstein K.A."/>
            <person name="Skrzypek M.S."/>
            <person name="Soll D."/>
            <person name="Staggs R."/>
            <person name="Stansfield I."/>
            <person name="Stumpf M.P."/>
            <person name="Sudbery P.E."/>
            <person name="Srikantha T."/>
            <person name="Zeng Q."/>
            <person name="Berman J."/>
            <person name="Berriman M."/>
            <person name="Heitman J."/>
            <person name="Gow N.A."/>
            <person name="Lorenz M.C."/>
            <person name="Birren B.W."/>
            <person name="Kellis M."/>
            <person name="Cuomo C.A."/>
        </authorList>
    </citation>
    <scope>NUCLEOTIDE SEQUENCE [LARGE SCALE GENOMIC DNA]</scope>
    <source>
        <strain evidence="18">ATCC MYA-3404 / T1</strain>
    </source>
</reference>
<evidence type="ECO:0000256" key="2">
    <source>
        <dbReference type="ARBA" id="ARBA00004141"/>
    </source>
</evidence>
<keyword evidence="18" id="KW-1185">Reference proteome</keyword>
<dbReference type="CDD" id="cd16702">
    <property type="entry name" value="RING_CH-C4HC3_MARCH6"/>
    <property type="match status" value="1"/>
</dbReference>
<evidence type="ECO:0000256" key="14">
    <source>
        <dbReference type="SAM" id="MobiDB-lite"/>
    </source>
</evidence>
<evidence type="ECO:0000313" key="18">
    <source>
        <dbReference type="Proteomes" id="UP000002037"/>
    </source>
</evidence>
<feature type="transmembrane region" description="Helical" evidence="15">
    <location>
        <begin position="93"/>
        <end position="114"/>
    </location>
</feature>
<keyword evidence="13" id="KW-0175">Coiled coil</keyword>
<dbReference type="GO" id="GO:0005789">
    <property type="term" value="C:endoplasmic reticulum membrane"/>
    <property type="evidence" value="ECO:0007669"/>
    <property type="project" value="TreeGrafter"/>
</dbReference>
<dbReference type="Gene3D" id="3.30.40.10">
    <property type="entry name" value="Zinc/RING finger domain, C3HC4 (zinc finger)"/>
    <property type="match status" value="1"/>
</dbReference>
<sequence length="936" mass="105406">MSTDVTEHSCRICRGEATQSQPLYHPCKCRGSIKYVHQDCLMEWLKHANKSTEKCDICDTPYKFRIIYDPAMPQSVPLSLIWMKLLSVLSSTIFKAIAISLYILCILIQVPLFLKFTGRVYTWAIDGSLPVANQKLLDALFFGEYDIKGYLSKFSPDTYPPIQLTLIKLQKFLSYTYFSGVRYIVAAIIVHIALFIEREWVVRDEGYLKLLYKKIGKEPRTKLVDMLQNALQSLRNDGNNGDAAAAAHLERLETLAQAINDLQNENEDMNVAARGEEGLRRAINENQLFPDEDQPAGEAGIHNIEPVVREQVPAAVAPQRNFIHDIFGDENEEDDHGDDHYGGHDTDDEPFDDDEDVDEDDEEAAAIAAAAAAAADNVNGNGNNQEQAGAIVEFLEMFGITLSVKTPVYLMVIIDCVIVLYLFLIYLIPHMLGSLLAIITNLVIHTIGLSFVYLNFKVDASVLGSAVGYLGFINSNLIQPLTAAIDRLFISRGPYTWTDRVFLLSVGYGIVGFGIYKAMQMIRGTDNGKPITGTPRKVYKVLFEIACTLKVAVVLKTEIVLFPIFCGLLLDFTARPFIPDVKYILASSHYETLQVAYIRLLVYWGVGTLFMVLLAMLVDSARKNVLRTGVLFFLRTPDDPNIRIIHDALVVPLKVQVKRIYLTGKVYFFFIVCLIYSSTWCMFKLMGGPDYNFFVVLTLFSITMITLRDEMKDFGLVYLTRVIQVVAHRLRLSHYVIGFNSAEERGFVKRWYHIGPAVSISTENGTFVPDGHYMRVPSSDSIPKKYLNGMFIRVTKSDIPIEPIPDPATAGTGDNEEDYEESDIDFEPSYTVVYVPPYFKVRAYLCLIIIFMFVIFVPLVTIYCSCKALGMALNTVHVPVIKPTGTYIFAAIMVGTTTFAAFKLIQRLSVFFNSLQDEVLKENYMKGKELVNVEEE</sequence>
<dbReference type="HOGENOM" id="CLU_009000_0_0_1"/>
<feature type="transmembrane region" description="Helical" evidence="15">
    <location>
        <begin position="559"/>
        <end position="578"/>
    </location>
</feature>
<gene>
    <name evidence="17" type="ORF">CTRG_04997</name>
</gene>
<comment type="catalytic activity">
    <reaction evidence="1">
        <text>S-ubiquitinyl-[E2 ubiquitin-conjugating enzyme]-L-cysteine + [acceptor protein]-L-lysine = [E2 ubiquitin-conjugating enzyme]-L-cysteine + N(6)-ubiquitinyl-[acceptor protein]-L-lysine.</text>
        <dbReference type="EC" id="2.3.2.27"/>
    </reaction>
</comment>
<dbReference type="STRING" id="294747.C5MG04"/>
<dbReference type="PANTHER" id="PTHR13145:SF0">
    <property type="entry name" value="E3 UBIQUITIN-PROTEIN LIGASE MARCHF6"/>
    <property type="match status" value="1"/>
</dbReference>
<evidence type="ECO:0000256" key="9">
    <source>
        <dbReference type="ARBA" id="ARBA00022786"/>
    </source>
</evidence>
<evidence type="ECO:0000256" key="10">
    <source>
        <dbReference type="ARBA" id="ARBA00022833"/>
    </source>
</evidence>
<dbReference type="GO" id="GO:0036503">
    <property type="term" value="P:ERAD pathway"/>
    <property type="evidence" value="ECO:0007669"/>
    <property type="project" value="TreeGrafter"/>
</dbReference>
<comment type="pathway">
    <text evidence="3">Protein modification; protein ubiquitination.</text>
</comment>
<evidence type="ECO:0000256" key="13">
    <source>
        <dbReference type="SAM" id="Coils"/>
    </source>
</evidence>
<feature type="transmembrane region" description="Helical" evidence="15">
    <location>
        <begin position="666"/>
        <end position="685"/>
    </location>
</feature>
<dbReference type="SMART" id="SM00744">
    <property type="entry name" value="RINGv"/>
    <property type="match status" value="1"/>
</dbReference>
<dbReference type="GeneID" id="8299071"/>
<keyword evidence="8" id="KW-0863">Zinc-finger</keyword>
<keyword evidence="12 15" id="KW-0472">Membrane</keyword>
<dbReference type="FunFam" id="3.30.40.10:FF:000287">
    <property type="entry name" value="RING finger membrane protein"/>
    <property type="match status" value="1"/>
</dbReference>
<dbReference type="PANTHER" id="PTHR13145">
    <property type="entry name" value="SSM4 PROTEIN"/>
    <property type="match status" value="1"/>
</dbReference>
<feature type="domain" description="RING-CH-type" evidence="16">
    <location>
        <begin position="2"/>
        <end position="65"/>
    </location>
</feature>
<evidence type="ECO:0000256" key="5">
    <source>
        <dbReference type="ARBA" id="ARBA00022679"/>
    </source>
</evidence>
<evidence type="ECO:0000256" key="12">
    <source>
        <dbReference type="ARBA" id="ARBA00023136"/>
    </source>
</evidence>
<organism evidence="17 18">
    <name type="scientific">Candida tropicalis (strain ATCC MYA-3404 / T1)</name>
    <name type="common">Yeast</name>
    <dbReference type="NCBI Taxonomy" id="294747"/>
    <lineage>
        <taxon>Eukaryota</taxon>
        <taxon>Fungi</taxon>
        <taxon>Dikarya</taxon>
        <taxon>Ascomycota</taxon>
        <taxon>Saccharomycotina</taxon>
        <taxon>Pichiomycetes</taxon>
        <taxon>Debaryomycetaceae</taxon>
        <taxon>Candida/Lodderomyces clade</taxon>
        <taxon>Candida</taxon>
    </lineage>
</organism>
<comment type="subcellular location">
    <subcellularLocation>
        <location evidence="2">Membrane</location>
        <topology evidence="2">Multi-pass membrane protein</topology>
    </subcellularLocation>
</comment>
<feature type="transmembrane region" description="Helical" evidence="15">
    <location>
        <begin position="175"/>
        <end position="196"/>
    </location>
</feature>
<feature type="coiled-coil region" evidence="13">
    <location>
        <begin position="245"/>
        <end position="272"/>
    </location>
</feature>
<proteinExistence type="predicted"/>
<feature type="transmembrane region" description="Helical" evidence="15">
    <location>
        <begin position="461"/>
        <end position="481"/>
    </location>
</feature>
<dbReference type="RefSeq" id="XP_002550699.1">
    <property type="nucleotide sequence ID" value="XM_002550653.1"/>
</dbReference>